<dbReference type="Gene3D" id="1.10.1300.10">
    <property type="entry name" value="3'5'-cyclic nucleotide phosphodiesterase, catalytic domain"/>
    <property type="match status" value="1"/>
</dbReference>
<reference evidence="5 6" key="1">
    <citation type="submission" date="2024-03" db="EMBL/GenBank/DDBJ databases">
        <title>The Acrasis kona genome and developmental transcriptomes reveal deep origins of eukaryotic multicellular pathways.</title>
        <authorList>
            <person name="Sheikh S."/>
            <person name="Fu C.-J."/>
            <person name="Brown M.W."/>
            <person name="Baldauf S.L."/>
        </authorList>
    </citation>
    <scope>NUCLEOTIDE SEQUENCE [LARGE SCALE GENOMIC DNA]</scope>
    <source>
        <strain evidence="5 6">ATCC MYA-3509</strain>
    </source>
</reference>
<dbReference type="InterPro" id="IPR002073">
    <property type="entry name" value="PDEase_catalytic_dom"/>
</dbReference>
<keyword evidence="2" id="KW-0378">Hydrolase</keyword>
<dbReference type="SUPFAM" id="SSF109604">
    <property type="entry name" value="HD-domain/PDEase-like"/>
    <property type="match status" value="1"/>
</dbReference>
<accession>A0AAW2Z6C1</accession>
<dbReference type="InterPro" id="IPR036971">
    <property type="entry name" value="PDEase_catalytic_dom_sf"/>
</dbReference>
<sequence length="191" mass="22242">MVWSSRALNYNDQSILENHHCAQGFTIMSDPECDILKYLSMEDKTHFRDIVIRMVLSTDISRHAEIITKLKSGILQEFKVDSSEDIVHMLKMFVKCADIGNPAKKLPLSKLWAERVMQEFYLQGDREKKLSLPVSNFMDRDKPNTAKAQDGFITYIAKPLFECLAQFEPNLQSTLDNVNNNRSYWREEMTR</sequence>
<name>A0AAW2Z6C1_9EUKA</name>
<dbReference type="EMBL" id="JAOPGA020001046">
    <property type="protein sequence ID" value="KAL0484470.1"/>
    <property type="molecule type" value="Genomic_DNA"/>
</dbReference>
<evidence type="ECO:0000313" key="6">
    <source>
        <dbReference type="Proteomes" id="UP001431209"/>
    </source>
</evidence>
<organism evidence="5 6">
    <name type="scientific">Acrasis kona</name>
    <dbReference type="NCBI Taxonomy" id="1008807"/>
    <lineage>
        <taxon>Eukaryota</taxon>
        <taxon>Discoba</taxon>
        <taxon>Heterolobosea</taxon>
        <taxon>Tetramitia</taxon>
        <taxon>Eutetramitia</taxon>
        <taxon>Acrasidae</taxon>
        <taxon>Acrasis</taxon>
    </lineage>
</organism>
<dbReference type="Proteomes" id="UP001431209">
    <property type="component" value="Unassembled WGS sequence"/>
</dbReference>
<keyword evidence="1 3" id="KW-0479">Metal-binding</keyword>
<dbReference type="PROSITE" id="PS51845">
    <property type="entry name" value="PDEASE_I_2"/>
    <property type="match status" value="1"/>
</dbReference>
<dbReference type="PRINTS" id="PR00387">
    <property type="entry name" value="PDIESTERASE1"/>
</dbReference>
<dbReference type="Pfam" id="PF00233">
    <property type="entry name" value="PDEase_I"/>
    <property type="match status" value="1"/>
</dbReference>
<keyword evidence="6" id="KW-1185">Reference proteome</keyword>
<protein>
    <submittedName>
        <fullName evidence="5">cAMP-specific cyclic phosphodiesterase</fullName>
    </submittedName>
</protein>
<dbReference type="AlphaFoldDB" id="A0AAW2Z6C1"/>
<feature type="domain" description="PDEase" evidence="4">
    <location>
        <begin position="1"/>
        <end position="191"/>
    </location>
</feature>
<dbReference type="PANTHER" id="PTHR11347">
    <property type="entry name" value="CYCLIC NUCLEOTIDE PHOSPHODIESTERASE"/>
    <property type="match status" value="1"/>
</dbReference>
<proteinExistence type="predicted"/>
<evidence type="ECO:0000256" key="1">
    <source>
        <dbReference type="ARBA" id="ARBA00022723"/>
    </source>
</evidence>
<comment type="caution">
    <text evidence="5">The sequence shown here is derived from an EMBL/GenBank/DDBJ whole genome shotgun (WGS) entry which is preliminary data.</text>
</comment>
<evidence type="ECO:0000256" key="2">
    <source>
        <dbReference type="ARBA" id="ARBA00022801"/>
    </source>
</evidence>
<dbReference type="GO" id="GO:0004114">
    <property type="term" value="F:3',5'-cyclic-nucleotide phosphodiesterase activity"/>
    <property type="evidence" value="ECO:0007669"/>
    <property type="project" value="InterPro"/>
</dbReference>
<feature type="non-terminal residue" evidence="5">
    <location>
        <position position="191"/>
    </location>
</feature>
<gene>
    <name evidence="5" type="ORF">AKO1_002390</name>
</gene>
<dbReference type="InterPro" id="IPR023088">
    <property type="entry name" value="PDEase"/>
</dbReference>
<dbReference type="GO" id="GO:0007165">
    <property type="term" value="P:signal transduction"/>
    <property type="evidence" value="ECO:0007669"/>
    <property type="project" value="InterPro"/>
</dbReference>
<evidence type="ECO:0000259" key="4">
    <source>
        <dbReference type="PROSITE" id="PS51845"/>
    </source>
</evidence>
<evidence type="ECO:0000256" key="3">
    <source>
        <dbReference type="PIRSR" id="PIRSR623088-3"/>
    </source>
</evidence>
<dbReference type="GO" id="GO:0046872">
    <property type="term" value="F:metal ion binding"/>
    <property type="evidence" value="ECO:0007669"/>
    <property type="project" value="UniProtKB-KW"/>
</dbReference>
<feature type="binding site" evidence="3">
    <location>
        <position position="98"/>
    </location>
    <ligand>
        <name>Zn(2+)</name>
        <dbReference type="ChEBI" id="CHEBI:29105"/>
        <label>1</label>
    </ligand>
</feature>
<evidence type="ECO:0000313" key="5">
    <source>
        <dbReference type="EMBL" id="KAL0484470.1"/>
    </source>
</evidence>